<protein>
    <submittedName>
        <fullName evidence="7">Surface antigen-like protein</fullName>
    </submittedName>
</protein>
<evidence type="ECO:0000259" key="6">
    <source>
        <dbReference type="Pfam" id="PF01103"/>
    </source>
</evidence>
<keyword evidence="5" id="KW-0998">Cell outer membrane</keyword>
<dbReference type="InterPro" id="IPR039910">
    <property type="entry name" value="D15-like"/>
</dbReference>
<comment type="caution">
    <text evidence="7">The sequence shown here is derived from an EMBL/GenBank/DDBJ whole genome shotgun (WGS) entry which is preliminary data.</text>
</comment>
<feature type="domain" description="Bacterial surface antigen (D15)" evidence="6">
    <location>
        <begin position="510"/>
        <end position="843"/>
    </location>
</feature>
<dbReference type="PANTHER" id="PTHR12815">
    <property type="entry name" value="SORTING AND ASSEMBLY MACHINERY SAMM50 PROTEIN FAMILY MEMBER"/>
    <property type="match status" value="1"/>
</dbReference>
<dbReference type="RefSeq" id="WP_317047115.1">
    <property type="nucleotide sequence ID" value="NZ_LZRN01000016.1"/>
</dbReference>
<organism evidence="7 8">
    <name type="scientific">Gelidibacter algens</name>
    <dbReference type="NCBI Taxonomy" id="49280"/>
    <lineage>
        <taxon>Bacteria</taxon>
        <taxon>Pseudomonadati</taxon>
        <taxon>Bacteroidota</taxon>
        <taxon>Flavobacteriia</taxon>
        <taxon>Flavobacteriales</taxon>
        <taxon>Flavobacteriaceae</taxon>
        <taxon>Gelidibacter</taxon>
    </lineage>
</organism>
<sequence>MCFTTYKNSKFGLINTYVNFSLKLKVAKISFITTIFLLLSSCNAVKRLSKDEHLLIDNAVYVNDKKTNTDELNSLLYQKPNGKFPLFGIPIRLHIYNLARPNIDSILSAKYRNPDDPKTGLKTFLSLKQYEAMVNSKKNFNSWLKSTGEPPVIINTVKADRSTNNLKTYYYKNGWFNADASYKVDTTGSQRAKLNYYIKTGDAYVLDSIRTKIYSPVIDTLYKTIKKNSLIVKGEQFRESNLTNERDRLTTELRNSGLYHFAQDYITFEIDTIGTNKKVNTDLIIQNRIIRYDDSIAVRPFNIYKIKDVNIFTDDTYQKKDVAPTDTITYKDFNIYSYGKSKYRAKAITDAVFITKGGIFKDLNRTRTYRYLSELRTFKYPNIEYVENVEDTTLTANIYLIPKKKFGLNFNAEVSQSNIQTIGFAFSGGLLIRNVFRGAETLEVSGLGSIGASKDASIAKDAFFDITEVGATIKLTIPRLFFPVNTDKVIPKFMSPSTRISAAASSQRNIGLDKQTFTGILSYNWYPNQKVTNTLDFFNVQFVKNLNVDNYFGVYQNSFSSLNTIAQSNTANPVFFNDQGNLIIPNGANAFINDALTPGSGLNLSQDDLSIVRNISQRQNRLTENNLIISSSFNYVKNRRENFFDNDFSIIRFRVEFAGNVLSNISKIAGAKKNVNNRYDIFGVAFSQYAKTEVDYVKYWDLGRKSVFAVRSYFGIAVPYGNSKNIPFSKSFFAGGPNDNRAWTAYNLGPGSLRSTNEFNEANLKLHLSAEQRFNLFGSVYGALFVDAGNIWNVFDNVTDPAQTFNDLSSLRDIAVGSGFGLRYDFSFFVLRGDIGFKTYDPSYPLGDRWFKDYNFGNAVYNIGINYPF</sequence>
<reference evidence="7 8" key="1">
    <citation type="submission" date="2018-06" db="EMBL/GenBank/DDBJ databases">
        <title>Genomic Encyclopedia of Archaeal and Bacterial Type Strains, Phase II (KMG-II): from individual species to whole genera.</title>
        <authorList>
            <person name="Goeker M."/>
        </authorList>
    </citation>
    <scope>NUCLEOTIDE SEQUENCE [LARGE SCALE GENOMIC DNA]</scope>
    <source>
        <strain evidence="7 8">DSM 12408</strain>
    </source>
</reference>
<dbReference type="Pfam" id="PF01103">
    <property type="entry name" value="Omp85"/>
    <property type="match status" value="1"/>
</dbReference>
<comment type="subcellular location">
    <subcellularLocation>
        <location evidence="1">Membrane</location>
    </subcellularLocation>
</comment>
<evidence type="ECO:0000256" key="1">
    <source>
        <dbReference type="ARBA" id="ARBA00004370"/>
    </source>
</evidence>
<dbReference type="Gene3D" id="2.40.160.50">
    <property type="entry name" value="membrane protein fhac: a member of the omp85/tpsb transporter family"/>
    <property type="match status" value="1"/>
</dbReference>
<keyword evidence="4" id="KW-0472">Membrane</keyword>
<dbReference type="GO" id="GO:0019867">
    <property type="term" value="C:outer membrane"/>
    <property type="evidence" value="ECO:0007669"/>
    <property type="project" value="InterPro"/>
</dbReference>
<keyword evidence="3" id="KW-0732">Signal</keyword>
<evidence type="ECO:0000313" key="7">
    <source>
        <dbReference type="EMBL" id="RAJ22279.1"/>
    </source>
</evidence>
<evidence type="ECO:0000256" key="5">
    <source>
        <dbReference type="ARBA" id="ARBA00023237"/>
    </source>
</evidence>
<keyword evidence="2" id="KW-0812">Transmembrane</keyword>
<proteinExistence type="predicted"/>
<dbReference type="EMBL" id="QLLQ01000010">
    <property type="protein sequence ID" value="RAJ22279.1"/>
    <property type="molecule type" value="Genomic_DNA"/>
</dbReference>
<evidence type="ECO:0000256" key="3">
    <source>
        <dbReference type="ARBA" id="ARBA00022729"/>
    </source>
</evidence>
<accession>A0A327S000</accession>
<name>A0A327S000_9FLAO</name>
<dbReference type="AlphaFoldDB" id="A0A327S000"/>
<dbReference type="PANTHER" id="PTHR12815:SF47">
    <property type="entry name" value="TRANSLOCATION AND ASSEMBLY MODULE SUBUNIT TAMA"/>
    <property type="match status" value="1"/>
</dbReference>
<evidence type="ECO:0000256" key="4">
    <source>
        <dbReference type="ARBA" id="ARBA00023136"/>
    </source>
</evidence>
<dbReference type="Proteomes" id="UP000248987">
    <property type="component" value="Unassembled WGS sequence"/>
</dbReference>
<gene>
    <name evidence="7" type="ORF">LX77_02591</name>
</gene>
<dbReference type="InterPro" id="IPR000184">
    <property type="entry name" value="Bac_surfAg_D15"/>
</dbReference>
<evidence type="ECO:0000256" key="2">
    <source>
        <dbReference type="ARBA" id="ARBA00022692"/>
    </source>
</evidence>
<keyword evidence="8" id="KW-1185">Reference proteome</keyword>
<evidence type="ECO:0000313" key="8">
    <source>
        <dbReference type="Proteomes" id="UP000248987"/>
    </source>
</evidence>